<keyword evidence="2" id="KW-1185">Reference proteome</keyword>
<dbReference type="EMBL" id="RCZM01000001">
    <property type="protein sequence ID" value="TPG19651.1"/>
    <property type="molecule type" value="Genomic_DNA"/>
</dbReference>
<dbReference type="OrthoDB" id="3209715at2"/>
<evidence type="ECO:0000313" key="2">
    <source>
        <dbReference type="Proteomes" id="UP000317722"/>
    </source>
</evidence>
<sequence length="310" mass="33300">MSPTPRSQLRFAAAQSAQGHDGVLTRSALLELGITHQATAREVAAGRWRAQGRHTIALHTGELSTVAQRWRAVWEVGAGAALDGVSALQAAGLTGFDTDVIHVSVPATHRPPHVPGVRVHVVCARDEGDVLAAGIPRTRPAVAAIRGAHWAVSDRQAALVVCMAAQQRLLTGHALLEAEMRRHGRTRRAFIRTLVRDVAEGAQALGELDFARLCRLRGIPGPTRQVVRQGPRGRIYLDVAWEEHGVVAEIDGAQHRQGLAVTADNLRRNDLQIGGEITLAIDLVGLRLETDAFLAQVKAALSVAVLRRVS</sequence>
<evidence type="ECO:0000313" key="1">
    <source>
        <dbReference type="EMBL" id="TPG19651.1"/>
    </source>
</evidence>
<organism evidence="1 2">
    <name type="scientific">Pedococcus bigeumensis</name>
    <dbReference type="NCBI Taxonomy" id="433644"/>
    <lineage>
        <taxon>Bacteria</taxon>
        <taxon>Bacillati</taxon>
        <taxon>Actinomycetota</taxon>
        <taxon>Actinomycetes</taxon>
        <taxon>Micrococcales</taxon>
        <taxon>Intrasporangiaceae</taxon>
        <taxon>Pedococcus</taxon>
    </lineage>
</organism>
<dbReference type="AlphaFoldDB" id="A0A502D6L4"/>
<gene>
    <name evidence="1" type="ORF">EAH86_04165</name>
</gene>
<dbReference type="Proteomes" id="UP000317722">
    <property type="component" value="Unassembled WGS sequence"/>
</dbReference>
<name>A0A502D6L4_9MICO</name>
<reference evidence="1 2" key="1">
    <citation type="journal article" date="2019" name="Environ. Microbiol.">
        <title>Species interactions and distinct microbial communities in high Arctic permafrost affected cryosols are associated with the CH4 and CO2 gas fluxes.</title>
        <authorList>
            <person name="Altshuler I."/>
            <person name="Hamel J."/>
            <person name="Turney S."/>
            <person name="Magnuson E."/>
            <person name="Levesque R."/>
            <person name="Greer C."/>
            <person name="Whyte L.G."/>
        </authorList>
    </citation>
    <scope>NUCLEOTIDE SEQUENCE [LARGE SCALE GENOMIC DNA]</scope>
    <source>
        <strain evidence="1 2">S9.3A</strain>
    </source>
</reference>
<evidence type="ECO:0008006" key="3">
    <source>
        <dbReference type="Google" id="ProtNLM"/>
    </source>
</evidence>
<accession>A0A502D6L4</accession>
<comment type="caution">
    <text evidence="1">The sequence shown here is derived from an EMBL/GenBank/DDBJ whole genome shotgun (WGS) entry which is preliminary data.</text>
</comment>
<proteinExistence type="predicted"/>
<dbReference type="RefSeq" id="WP_140737304.1">
    <property type="nucleotide sequence ID" value="NZ_RCZM01000001.1"/>
</dbReference>
<protein>
    <recommendedName>
        <fullName evidence="3">DUF559 domain-containing protein</fullName>
    </recommendedName>
</protein>